<dbReference type="InterPro" id="IPR002300">
    <property type="entry name" value="aa-tRNA-synth_Ia"/>
</dbReference>
<dbReference type="Gene3D" id="3.40.50.620">
    <property type="entry name" value="HUPs"/>
    <property type="match status" value="1"/>
</dbReference>
<evidence type="ECO:0000256" key="4">
    <source>
        <dbReference type="ARBA" id="ARBA00022917"/>
    </source>
</evidence>
<dbReference type="GO" id="GO:0005739">
    <property type="term" value="C:mitochondrion"/>
    <property type="evidence" value="ECO:0007669"/>
    <property type="project" value="TreeGrafter"/>
</dbReference>
<proteinExistence type="predicted"/>
<feature type="domain" description="Aminoacyl-tRNA synthetase class Ia" evidence="6">
    <location>
        <begin position="97"/>
        <end position="248"/>
    </location>
</feature>
<organism evidence="7 8">
    <name type="scientific">Rhizophagus irregularis</name>
    <dbReference type="NCBI Taxonomy" id="588596"/>
    <lineage>
        <taxon>Eukaryota</taxon>
        <taxon>Fungi</taxon>
        <taxon>Fungi incertae sedis</taxon>
        <taxon>Mucoromycota</taxon>
        <taxon>Glomeromycotina</taxon>
        <taxon>Glomeromycetes</taxon>
        <taxon>Glomerales</taxon>
        <taxon>Glomeraceae</taxon>
        <taxon>Rhizophagus</taxon>
    </lineage>
</organism>
<dbReference type="InterPro" id="IPR014729">
    <property type="entry name" value="Rossmann-like_a/b/a_fold"/>
</dbReference>
<dbReference type="VEuPathDB" id="FungiDB:RhiirFUN_010083"/>
<dbReference type="InterPro" id="IPR009008">
    <property type="entry name" value="Val/Leu/Ile-tRNA-synth_edit"/>
</dbReference>
<accession>A0A2I1GN95</accession>
<gene>
    <name evidence="7" type="ORF">RhiirA4_544409</name>
</gene>
<dbReference type="GO" id="GO:0006428">
    <property type="term" value="P:isoleucyl-tRNA aminoacylation"/>
    <property type="evidence" value="ECO:0007669"/>
    <property type="project" value="TreeGrafter"/>
</dbReference>
<dbReference type="InterPro" id="IPR050081">
    <property type="entry name" value="Ile-tRNA_ligase"/>
</dbReference>
<comment type="caution">
    <text evidence="7">The sequence shown here is derived from an EMBL/GenBank/DDBJ whole genome shotgun (WGS) entry which is preliminary data.</text>
</comment>
<evidence type="ECO:0000256" key="3">
    <source>
        <dbReference type="ARBA" id="ARBA00022840"/>
    </source>
</evidence>
<evidence type="ECO:0000259" key="6">
    <source>
        <dbReference type="Pfam" id="PF00133"/>
    </source>
</evidence>
<keyword evidence="8" id="KW-1185">Reference proteome</keyword>
<sequence>MKKGYIYRQNKPVHWSPSSSQQLIGTTYIHPIREKQCKIIDVSHITKESGTGLVHIAPDHGMEDYEACKKFDIPTSCPVDEFGIFTFEVSEPTFEAQYRLEQFTLSRSEWCISHRRSWGVPIPIFYESETDVPLLTDSSVEYIIEIFKNMDQMDAYRKGNDTMDNVWLDSGVLWTFILKQTKKKDFKTISDLHLEGSNQHHGWFQFSLLTSVAINDKALYSTLITHGFVMDEQSQKMSKSLGNIINPRYHN</sequence>
<evidence type="ECO:0000313" key="8">
    <source>
        <dbReference type="Proteomes" id="UP000234323"/>
    </source>
</evidence>
<dbReference type="Proteomes" id="UP000234323">
    <property type="component" value="Unassembled WGS sequence"/>
</dbReference>
<dbReference type="Gene3D" id="3.90.740.10">
    <property type="entry name" value="Valyl/Leucyl/Isoleucyl-tRNA synthetase, editing domain"/>
    <property type="match status" value="1"/>
</dbReference>
<dbReference type="AlphaFoldDB" id="A0A2I1GN95"/>
<dbReference type="PANTHER" id="PTHR42765">
    <property type="entry name" value="SOLEUCYL-TRNA SYNTHETASE"/>
    <property type="match status" value="1"/>
</dbReference>
<dbReference type="SUPFAM" id="SSF52374">
    <property type="entry name" value="Nucleotidylyl transferase"/>
    <property type="match status" value="1"/>
</dbReference>
<evidence type="ECO:0000256" key="2">
    <source>
        <dbReference type="ARBA" id="ARBA00022741"/>
    </source>
</evidence>
<reference evidence="7 8" key="1">
    <citation type="submission" date="2015-10" db="EMBL/GenBank/DDBJ databases">
        <title>Genome analyses suggest a sexual origin of heterokaryosis in a supposedly ancient asexual fungus.</title>
        <authorList>
            <person name="Ropars J."/>
            <person name="Sedzielewska K."/>
            <person name="Noel J."/>
            <person name="Charron P."/>
            <person name="Farinelli L."/>
            <person name="Marton T."/>
            <person name="Kruger M."/>
            <person name="Pelin A."/>
            <person name="Brachmann A."/>
            <person name="Corradi N."/>
        </authorList>
    </citation>
    <scope>NUCLEOTIDE SEQUENCE [LARGE SCALE GENOMIC DNA]</scope>
    <source>
        <strain evidence="7 8">A4</strain>
    </source>
</reference>
<dbReference type="GO" id="GO:0004822">
    <property type="term" value="F:isoleucine-tRNA ligase activity"/>
    <property type="evidence" value="ECO:0007669"/>
    <property type="project" value="TreeGrafter"/>
</dbReference>
<name>A0A2I1GN95_9GLOM</name>
<keyword evidence="5" id="KW-0030">Aminoacyl-tRNA synthetase</keyword>
<protein>
    <submittedName>
        <fullName evidence="7">Nucleotidylyl transferase</fullName>
    </submittedName>
</protein>
<dbReference type="VEuPathDB" id="FungiDB:RhiirA1_447031"/>
<dbReference type="GO" id="GO:0005524">
    <property type="term" value="F:ATP binding"/>
    <property type="evidence" value="ECO:0007669"/>
    <property type="project" value="UniProtKB-KW"/>
</dbReference>
<dbReference type="SUPFAM" id="SSF50677">
    <property type="entry name" value="ValRS/IleRS/LeuRS editing domain"/>
    <property type="match status" value="1"/>
</dbReference>
<dbReference type="PANTHER" id="PTHR42765:SF1">
    <property type="entry name" value="ISOLEUCINE--TRNA LIGASE, MITOCHONDRIAL"/>
    <property type="match status" value="1"/>
</dbReference>
<evidence type="ECO:0000256" key="5">
    <source>
        <dbReference type="ARBA" id="ARBA00023146"/>
    </source>
</evidence>
<dbReference type="Pfam" id="PF00133">
    <property type="entry name" value="tRNA-synt_1"/>
    <property type="match status" value="1"/>
</dbReference>
<keyword evidence="3" id="KW-0067">ATP-binding</keyword>
<evidence type="ECO:0000313" key="7">
    <source>
        <dbReference type="EMBL" id="PKY48111.1"/>
    </source>
</evidence>
<dbReference type="GO" id="GO:0002161">
    <property type="term" value="F:aminoacyl-tRNA deacylase activity"/>
    <property type="evidence" value="ECO:0007669"/>
    <property type="project" value="InterPro"/>
</dbReference>
<keyword evidence="4" id="KW-0648">Protein biosynthesis</keyword>
<dbReference type="GO" id="GO:0032543">
    <property type="term" value="P:mitochondrial translation"/>
    <property type="evidence" value="ECO:0007669"/>
    <property type="project" value="TreeGrafter"/>
</dbReference>
<dbReference type="EMBL" id="LLXI01000604">
    <property type="protein sequence ID" value="PKY48111.1"/>
    <property type="molecule type" value="Genomic_DNA"/>
</dbReference>
<dbReference type="GO" id="GO:0016740">
    <property type="term" value="F:transferase activity"/>
    <property type="evidence" value="ECO:0007669"/>
    <property type="project" value="UniProtKB-KW"/>
</dbReference>
<dbReference type="VEuPathDB" id="FungiDB:FUN_003385"/>
<keyword evidence="1" id="KW-0436">Ligase</keyword>
<keyword evidence="2" id="KW-0547">Nucleotide-binding</keyword>
<keyword evidence="7" id="KW-0808">Transferase</keyword>
<evidence type="ECO:0000256" key="1">
    <source>
        <dbReference type="ARBA" id="ARBA00022598"/>
    </source>
</evidence>